<dbReference type="Proteomes" id="UP001430172">
    <property type="component" value="Unassembled WGS sequence"/>
</dbReference>
<accession>A0ABS2CM02</accession>
<dbReference type="EMBL" id="JAFDVD010000012">
    <property type="protein sequence ID" value="MBM6400902.1"/>
    <property type="molecule type" value="Genomic_DNA"/>
</dbReference>
<sequence length="101" mass="10371">MPPGPDPLRARAATSRLDALRDTLAAAEDDVLASLVVTGEPRPQRVLDDWLDQVVDTLRALGEAADEVAAALAPFAGTPGSSGEDLGSTGGAAPVEREVRP</sequence>
<gene>
    <name evidence="2" type="ORF">JQN70_10935</name>
</gene>
<comment type="caution">
    <text evidence="2">The sequence shown here is derived from an EMBL/GenBank/DDBJ whole genome shotgun (WGS) entry which is preliminary data.</text>
</comment>
<evidence type="ECO:0000256" key="1">
    <source>
        <dbReference type="SAM" id="MobiDB-lite"/>
    </source>
</evidence>
<protein>
    <submittedName>
        <fullName evidence="2">Uncharacterized protein</fullName>
    </submittedName>
</protein>
<reference evidence="2" key="1">
    <citation type="submission" date="2021-02" db="EMBL/GenBank/DDBJ databases">
        <title>Phycicoccus sp. MQZ13P-5T, whole genome shotgun sequence.</title>
        <authorList>
            <person name="Tuo L."/>
        </authorList>
    </citation>
    <scope>NUCLEOTIDE SEQUENCE</scope>
    <source>
        <strain evidence="2">MQZ13P-5</strain>
    </source>
</reference>
<evidence type="ECO:0000313" key="3">
    <source>
        <dbReference type="Proteomes" id="UP001430172"/>
    </source>
</evidence>
<name>A0ABS2CM02_9MICO</name>
<keyword evidence="3" id="KW-1185">Reference proteome</keyword>
<proteinExistence type="predicted"/>
<feature type="region of interest" description="Disordered" evidence="1">
    <location>
        <begin position="76"/>
        <end position="101"/>
    </location>
</feature>
<organism evidence="2 3">
    <name type="scientific">Phycicoccus sonneratiae</name>
    <dbReference type="NCBI Taxonomy" id="2807628"/>
    <lineage>
        <taxon>Bacteria</taxon>
        <taxon>Bacillati</taxon>
        <taxon>Actinomycetota</taxon>
        <taxon>Actinomycetes</taxon>
        <taxon>Micrococcales</taxon>
        <taxon>Intrasporangiaceae</taxon>
        <taxon>Phycicoccus</taxon>
    </lineage>
</organism>
<evidence type="ECO:0000313" key="2">
    <source>
        <dbReference type="EMBL" id="MBM6400902.1"/>
    </source>
</evidence>
<dbReference type="RefSeq" id="WP_204131373.1">
    <property type="nucleotide sequence ID" value="NZ_JAFDVD010000012.1"/>
</dbReference>